<dbReference type="Proteomes" id="UP000265663">
    <property type="component" value="Unassembled WGS sequence"/>
</dbReference>
<organism evidence="1 2">
    <name type="scientific">Pyrenophora seminiperda CCB06</name>
    <dbReference type="NCBI Taxonomy" id="1302712"/>
    <lineage>
        <taxon>Eukaryota</taxon>
        <taxon>Fungi</taxon>
        <taxon>Dikarya</taxon>
        <taxon>Ascomycota</taxon>
        <taxon>Pezizomycotina</taxon>
        <taxon>Dothideomycetes</taxon>
        <taxon>Pleosporomycetidae</taxon>
        <taxon>Pleosporales</taxon>
        <taxon>Pleosporineae</taxon>
        <taxon>Pleosporaceae</taxon>
        <taxon>Pyrenophora</taxon>
    </lineage>
</organism>
<dbReference type="AlphaFoldDB" id="A0A3M7MD37"/>
<gene>
    <name evidence="1" type="ORF">GMOD_00010206</name>
</gene>
<dbReference type="EMBL" id="KE747832">
    <property type="protein sequence ID" value="RMZ72348.1"/>
    <property type="molecule type" value="Genomic_DNA"/>
</dbReference>
<protein>
    <submittedName>
        <fullName evidence="1">Uncharacterized protein</fullName>
    </submittedName>
</protein>
<reference evidence="1 2" key="1">
    <citation type="journal article" date="2014" name="PLoS ONE">
        <title>De novo Genome Assembly of the Fungal Plant Pathogen Pyrenophora semeniperda.</title>
        <authorList>
            <person name="Soliai M.M."/>
            <person name="Meyer S.E."/>
            <person name="Udall J.A."/>
            <person name="Elzinga D.E."/>
            <person name="Hermansen R.A."/>
            <person name="Bodily P.M."/>
            <person name="Hart A.A."/>
            <person name="Coleman C.E."/>
        </authorList>
    </citation>
    <scope>NUCLEOTIDE SEQUENCE [LARGE SCALE GENOMIC DNA]</scope>
    <source>
        <strain evidence="1 2">CCB06</strain>
        <tissue evidence="1">Mycelium</tissue>
    </source>
</reference>
<accession>A0A3M7MD37</accession>
<keyword evidence="2" id="KW-1185">Reference proteome</keyword>
<sequence length="33" mass="4041">MFYIYRYAGYVCMYYICASNIEGRVRAYKTRSK</sequence>
<evidence type="ECO:0000313" key="2">
    <source>
        <dbReference type="Proteomes" id="UP000265663"/>
    </source>
</evidence>
<name>A0A3M7MD37_9PLEO</name>
<proteinExistence type="predicted"/>
<evidence type="ECO:0000313" key="1">
    <source>
        <dbReference type="EMBL" id="RMZ72348.1"/>
    </source>
</evidence>